<protein>
    <recommendedName>
        <fullName evidence="1">Fibronectin type-III domain-containing protein</fullName>
    </recommendedName>
</protein>
<dbReference type="AlphaFoldDB" id="A0A3D3TN63"/>
<dbReference type="Pfam" id="PF06739">
    <property type="entry name" value="SBBP"/>
    <property type="match status" value="1"/>
</dbReference>
<comment type="caution">
    <text evidence="2">The sequence shown here is derived from an EMBL/GenBank/DDBJ whole genome shotgun (WGS) entry which is preliminary data.</text>
</comment>
<dbReference type="CDD" id="cd00063">
    <property type="entry name" value="FN3"/>
    <property type="match status" value="1"/>
</dbReference>
<gene>
    <name evidence="2" type="ORF">DIT26_08535</name>
</gene>
<feature type="domain" description="Fibronectin type-III" evidence="1">
    <location>
        <begin position="208"/>
        <end position="299"/>
    </location>
</feature>
<dbReference type="PROSITE" id="PS50853">
    <property type="entry name" value="FN3"/>
    <property type="match status" value="1"/>
</dbReference>
<dbReference type="InterPro" id="IPR036116">
    <property type="entry name" value="FN3_sf"/>
</dbReference>
<dbReference type="InterPro" id="IPR011047">
    <property type="entry name" value="Quinoprotein_ADH-like_sf"/>
</dbReference>
<dbReference type="InterPro" id="IPR010620">
    <property type="entry name" value="SBBP_repeat"/>
</dbReference>
<dbReference type="Pfam" id="PF00041">
    <property type="entry name" value="fn3"/>
    <property type="match status" value="1"/>
</dbReference>
<accession>A0A3D3TN63</accession>
<reference evidence="2 3" key="1">
    <citation type="journal article" date="2018" name="Nat. Biotechnol.">
        <title>A standardized bacterial taxonomy based on genome phylogeny substantially revises the tree of life.</title>
        <authorList>
            <person name="Parks D.H."/>
            <person name="Chuvochina M."/>
            <person name="Waite D.W."/>
            <person name="Rinke C."/>
            <person name="Skarshewski A."/>
            <person name="Chaumeil P.A."/>
            <person name="Hugenholtz P."/>
        </authorList>
    </citation>
    <scope>NUCLEOTIDE SEQUENCE [LARGE SCALE GENOMIC DNA]</scope>
    <source>
        <strain evidence="2">UBA9905</strain>
    </source>
</reference>
<proteinExistence type="predicted"/>
<dbReference type="PANTHER" id="PTHR42754:SF1">
    <property type="entry name" value="LIPOPROTEIN"/>
    <property type="match status" value="1"/>
</dbReference>
<dbReference type="Proteomes" id="UP000264215">
    <property type="component" value="Unassembled WGS sequence"/>
</dbReference>
<dbReference type="Gene3D" id="2.60.40.10">
    <property type="entry name" value="Immunoglobulins"/>
    <property type="match status" value="1"/>
</dbReference>
<dbReference type="SUPFAM" id="SSF50998">
    <property type="entry name" value="Quinoprotein alcohol dehydrogenase-like"/>
    <property type="match status" value="1"/>
</dbReference>
<name>A0A3D3TN63_9BACT</name>
<evidence type="ECO:0000259" key="1">
    <source>
        <dbReference type="PROSITE" id="PS50853"/>
    </source>
</evidence>
<dbReference type="SUPFAM" id="SSF49265">
    <property type="entry name" value="Fibronectin type III"/>
    <property type="match status" value="1"/>
</dbReference>
<organism evidence="2 3">
    <name type="scientific">Mesotoga infera</name>
    <dbReference type="NCBI Taxonomy" id="1236046"/>
    <lineage>
        <taxon>Bacteria</taxon>
        <taxon>Thermotogati</taxon>
        <taxon>Thermotogota</taxon>
        <taxon>Thermotogae</taxon>
        <taxon>Kosmotogales</taxon>
        <taxon>Kosmotogaceae</taxon>
        <taxon>Mesotoga</taxon>
    </lineage>
</organism>
<dbReference type="EMBL" id="DQBS01000190">
    <property type="protein sequence ID" value="HCO70598.1"/>
    <property type="molecule type" value="Genomic_DNA"/>
</dbReference>
<evidence type="ECO:0000313" key="3">
    <source>
        <dbReference type="Proteomes" id="UP000264215"/>
    </source>
</evidence>
<evidence type="ECO:0000313" key="2">
    <source>
        <dbReference type="EMBL" id="HCO70598.1"/>
    </source>
</evidence>
<dbReference type="InterPro" id="IPR003961">
    <property type="entry name" value="FN3_dom"/>
</dbReference>
<sequence length="711" mass="77196">MRKILFAAMVCFAVLAVVSGFGLLKGQSADFEVLECGSVTVEYGELLSLPIADFVRSNGTALALSVVAEKGRIENDFLVIDSKSLSCPNDIVKIVVQSERSRAVVPIEIEVENPPPPPALVITNQKLFEGEFLEIDLKELTTSDSESIFYEIVSGVGEIQGTEYRYSAGLREAPVAHRVTIKAIDELGQWRCETFSIIVMDKNHWPEEPHSPYPDDGVEDFMNDLVLSWKCEDPDGDSLSYSLYFGAERLEVLAEEIAETTYSLSSLEPGTEYSWQVLADDGKGGVIRGPIWSFRTKKIPSLTWKRVIGFDGRDSFAKIRPLSDGGFILAGSVDAEPVPNSSAKDLSRAGWVVKLDGNGYFAWQKKFDFGWTEFNDIIPTYDNGFLVAGKNLGLTSPESGEESSLLAIKLNRYANESWRFTVGGNQNEAVAVVEVEDGYLILGTKSSDNREEKSVVLIKLDRSGSEVWQKSFGGSSFERAVDFNLDPKGDIVIVAETTSMDGEAEGNTGSSLSINGLTLQLSSILVIKVSINGEVLWSKVLGGESEDFPSSVKVDANGNIFVGGSTSSTGGTFSRQTSDYDGFIIKLSEVGEILWTKCLGGKGNDFVEDFFVTPSGGIQAIGFSESNLERKGSESSSLKRAGLAYSDIWLLQLDVDGNLLWENYLGGELEDVSLTVARSGNGFALAGFSASSDGDVGSNKGDYDALVFYLE</sequence>
<dbReference type="PANTHER" id="PTHR42754">
    <property type="entry name" value="ENDOGLUCANASE"/>
    <property type="match status" value="1"/>
</dbReference>
<dbReference type="InterPro" id="IPR013783">
    <property type="entry name" value="Ig-like_fold"/>
</dbReference>